<organism evidence="1 2">
    <name type="scientific">Escherichia phage VpaE1_ev035</name>
    <dbReference type="NCBI Taxonomy" id="2695839"/>
    <lineage>
        <taxon>Viruses</taxon>
        <taxon>Duplodnaviria</taxon>
        <taxon>Heunggongvirae</taxon>
        <taxon>Uroviricota</taxon>
        <taxon>Caudoviricetes</taxon>
        <taxon>Andersonviridae</taxon>
        <taxon>Ounavirinae</taxon>
        <taxon>Felixounavirus</taxon>
        <taxon>Felixounavirus ev035</taxon>
    </lineage>
</organism>
<reference evidence="1 2" key="1">
    <citation type="submission" date="2020-02" db="EMBL/GenBank/DDBJ databases">
        <authorList>
            <person name="Petit M.-A."/>
            <person name="Lossouarn J."/>
        </authorList>
    </citation>
    <scope>NUCLEOTIDE SEQUENCE [LARGE SCALE GENOMIC DNA]</scope>
</reference>
<protein>
    <submittedName>
        <fullName evidence="1">Phage protein</fullName>
    </submittedName>
</protein>
<sequence>MFLEKHYGERMKKLTTVEDYYKLSLLEQYRRSQNIRKCYGKHAEGDFYRCYDADLKGVTPRGKVLQRLVDLEWNKRLRGVGK</sequence>
<evidence type="ECO:0000313" key="1">
    <source>
        <dbReference type="EMBL" id="VVC17372.1"/>
    </source>
</evidence>
<dbReference type="EMBL" id="LR699048">
    <property type="protein sequence ID" value="VVC17372.1"/>
    <property type="molecule type" value="Genomic_DNA"/>
</dbReference>
<dbReference type="Proteomes" id="UP000424535">
    <property type="component" value="Chromosome"/>
</dbReference>
<keyword evidence="2" id="KW-1185">Reference proteome</keyword>
<name>A0A653G7F3_9CAUD</name>
<proteinExistence type="predicted"/>
<accession>A0A653G7F3</accession>
<evidence type="ECO:0000313" key="2">
    <source>
        <dbReference type="Proteomes" id="UP000424535"/>
    </source>
</evidence>